<dbReference type="Gene3D" id="3.90.79.10">
    <property type="entry name" value="Nucleoside Triphosphate Pyrophosphohydrolase"/>
    <property type="match status" value="1"/>
</dbReference>
<gene>
    <name evidence="5" type="ORF">D3Z33_07045</name>
</gene>
<dbReference type="InterPro" id="IPR020084">
    <property type="entry name" value="NUDIX_hydrolase_CS"/>
</dbReference>
<dbReference type="FunFam" id="3.90.79.10:FF:000024">
    <property type="entry name" value="ADP-ribose pyrophosphatase"/>
    <property type="match status" value="1"/>
</dbReference>
<dbReference type="InterPro" id="IPR020476">
    <property type="entry name" value="Nudix_hydrolase"/>
</dbReference>
<evidence type="ECO:0000256" key="3">
    <source>
        <dbReference type="RuleBase" id="RU003476"/>
    </source>
</evidence>
<dbReference type="PROSITE" id="PS00893">
    <property type="entry name" value="NUDIX_BOX"/>
    <property type="match status" value="1"/>
</dbReference>
<reference evidence="5 6" key="1">
    <citation type="submission" date="2018-08" db="EMBL/GenBank/DDBJ databases">
        <title>Murine metabolic-syndrome-specific gut microbial biobank.</title>
        <authorList>
            <person name="Liu C."/>
        </authorList>
    </citation>
    <scope>NUCLEOTIDE SEQUENCE [LARGE SCALE GENOMIC DNA]</scope>
    <source>
        <strain evidence="5 6">583</strain>
    </source>
</reference>
<evidence type="ECO:0000259" key="4">
    <source>
        <dbReference type="PROSITE" id="PS51462"/>
    </source>
</evidence>
<dbReference type="InterPro" id="IPR015797">
    <property type="entry name" value="NUDIX_hydrolase-like_dom_sf"/>
</dbReference>
<dbReference type="OrthoDB" id="9806150at2"/>
<comment type="similarity">
    <text evidence="3">Belongs to the Nudix hydrolase family.</text>
</comment>
<dbReference type="PRINTS" id="PR00502">
    <property type="entry name" value="NUDIXFAMILY"/>
</dbReference>
<dbReference type="GO" id="GO:0005829">
    <property type="term" value="C:cytosol"/>
    <property type="evidence" value="ECO:0007669"/>
    <property type="project" value="TreeGrafter"/>
</dbReference>
<dbReference type="GO" id="GO:0019693">
    <property type="term" value="P:ribose phosphate metabolic process"/>
    <property type="evidence" value="ECO:0007669"/>
    <property type="project" value="TreeGrafter"/>
</dbReference>
<evidence type="ECO:0000313" key="5">
    <source>
        <dbReference type="EMBL" id="NBI06616.1"/>
    </source>
</evidence>
<dbReference type="PANTHER" id="PTHR11839:SF18">
    <property type="entry name" value="NUDIX HYDROLASE DOMAIN-CONTAINING PROTEIN"/>
    <property type="match status" value="1"/>
</dbReference>
<dbReference type="RefSeq" id="WP_160197102.1">
    <property type="nucleotide sequence ID" value="NZ_QXXA01000007.1"/>
</dbReference>
<dbReference type="AlphaFoldDB" id="A0A845QYM3"/>
<dbReference type="Proteomes" id="UP000467132">
    <property type="component" value="Unassembled WGS sequence"/>
</dbReference>
<evidence type="ECO:0000256" key="1">
    <source>
        <dbReference type="ARBA" id="ARBA00001946"/>
    </source>
</evidence>
<dbReference type="GO" id="GO:0016462">
    <property type="term" value="F:pyrophosphatase activity"/>
    <property type="evidence" value="ECO:0007669"/>
    <property type="project" value="UniProtKB-ARBA"/>
</dbReference>
<accession>A0A845QYM3</accession>
<dbReference type="EMBL" id="QXXA01000007">
    <property type="protein sequence ID" value="NBI06616.1"/>
    <property type="molecule type" value="Genomic_DNA"/>
</dbReference>
<comment type="caution">
    <text evidence="5">The sequence shown here is derived from an EMBL/GenBank/DDBJ whole genome shotgun (WGS) entry which is preliminary data.</text>
</comment>
<evidence type="ECO:0000256" key="2">
    <source>
        <dbReference type="ARBA" id="ARBA00022801"/>
    </source>
</evidence>
<dbReference type="SUPFAM" id="SSF55811">
    <property type="entry name" value="Nudix"/>
    <property type="match status" value="1"/>
</dbReference>
<dbReference type="Pfam" id="PF00293">
    <property type="entry name" value="NUDIX"/>
    <property type="match status" value="1"/>
</dbReference>
<organism evidence="5 6">
    <name type="scientific">Senegalia massiliensis</name>
    <dbReference type="NCBI Taxonomy" id="1720316"/>
    <lineage>
        <taxon>Bacteria</taxon>
        <taxon>Bacillati</taxon>
        <taxon>Bacillota</taxon>
        <taxon>Clostridia</taxon>
        <taxon>Eubacteriales</taxon>
        <taxon>Clostridiaceae</taxon>
        <taxon>Senegalia</taxon>
    </lineage>
</organism>
<feature type="domain" description="Nudix hydrolase" evidence="4">
    <location>
        <begin position="39"/>
        <end position="173"/>
    </location>
</feature>
<dbReference type="GO" id="GO:0006753">
    <property type="term" value="P:nucleoside phosphate metabolic process"/>
    <property type="evidence" value="ECO:0007669"/>
    <property type="project" value="TreeGrafter"/>
</dbReference>
<evidence type="ECO:0000313" key="6">
    <source>
        <dbReference type="Proteomes" id="UP000467132"/>
    </source>
</evidence>
<comment type="cofactor">
    <cofactor evidence="1">
        <name>Mg(2+)</name>
        <dbReference type="ChEBI" id="CHEBI:18420"/>
    </cofactor>
</comment>
<dbReference type="InterPro" id="IPR000086">
    <property type="entry name" value="NUDIX_hydrolase_dom"/>
</dbReference>
<dbReference type="PANTHER" id="PTHR11839">
    <property type="entry name" value="UDP/ADP-SUGAR PYROPHOSPHATASE"/>
    <property type="match status" value="1"/>
</dbReference>
<sequence>MSYIERTMKSEKVYEGKVLNLRIDTVELPDKKYSKREIVEHPGAVCIVPITSDNKIYLVNQYRKSIDKEILELPAGKIEIGEEPKECAIRELKEETGLTANKYEYMTEFYTSPGFCNEKIHLFFARELEEGIATPDIDEYIDVKTYSLDELLHMIQIGEISDGKTIIGIQMINATFASKNE</sequence>
<dbReference type="PROSITE" id="PS51462">
    <property type="entry name" value="NUDIX"/>
    <property type="match status" value="1"/>
</dbReference>
<keyword evidence="6" id="KW-1185">Reference proteome</keyword>
<protein>
    <submittedName>
        <fullName evidence="5">NUDIX hydrolase</fullName>
    </submittedName>
</protein>
<keyword evidence="2 3" id="KW-0378">Hydrolase</keyword>
<name>A0A845QYM3_9CLOT</name>
<proteinExistence type="inferred from homology"/>
<dbReference type="CDD" id="cd03424">
    <property type="entry name" value="NUDIX_ADPRase_Nudt5_UGPPase_Nudt14"/>
    <property type="match status" value="1"/>
</dbReference>